<feature type="domain" description="RagB/SusD" evidence="6">
    <location>
        <begin position="334"/>
        <end position="525"/>
    </location>
</feature>
<dbReference type="Proteomes" id="UP000240971">
    <property type="component" value="Unassembled WGS sequence"/>
</dbReference>
<keyword evidence="3" id="KW-0732">Signal</keyword>
<dbReference type="InterPro" id="IPR012944">
    <property type="entry name" value="SusD_RagB_dom"/>
</dbReference>
<dbReference type="GO" id="GO:0009279">
    <property type="term" value="C:cell outer membrane"/>
    <property type="evidence" value="ECO:0007669"/>
    <property type="project" value="UniProtKB-SubCell"/>
</dbReference>
<gene>
    <name evidence="8" type="ORF">CLV51_104120</name>
</gene>
<dbReference type="InterPro" id="IPR011990">
    <property type="entry name" value="TPR-like_helical_dom_sf"/>
</dbReference>
<dbReference type="InterPro" id="IPR033985">
    <property type="entry name" value="SusD-like_N"/>
</dbReference>
<keyword evidence="5" id="KW-0998">Cell outer membrane</keyword>
<dbReference type="Pfam" id="PF14322">
    <property type="entry name" value="SusD-like_3"/>
    <property type="match status" value="1"/>
</dbReference>
<sequence>MIYSKSIIKIAGLAMAFIGVLLVGSCKKATELQPKDALPSSVAFNTSANVELSVIGIYGTAQGAIFNGDEIIHNELRGEDMISSGFSPNIYLNSIITTDNNISGAWTNLYAVINQTNTFIEGVHAALAKNILTPAAAASYEGEARFLRALSHHELVINFARPFLDNAGASPGVPYRTIAVNTPDGLNAAMQVDRGTVKDDYTQMLADLDYAEANLIDNKSHTISRASKGAAIALKTRIKLHMGDWAGVMTEATKLGASGSGGSYTSPIGSYQLTASPDGPFVSNGHNTESIFSIENSSSSNSGVNTALPALFGYTDGNGRGWYITSPNLYNAAFWVSSDARRALLQIQNTSDGSSKFVFNNKYRDQANLTDWTPIIRYAEVLLNAAEATSRIGSSAAAALSLLNAVRNRAVAPGDQYTSTSFPTTSALTQAILNERRIEFAGEGLRWPDIHRLSKDPIFSTGDIPAKVSYTDVKSDGSNYDIVNRPVCRSKIAAVPYTDHRFVWPFPQSETITNPLLSKEQNPGY</sequence>
<dbReference type="SUPFAM" id="SSF48452">
    <property type="entry name" value="TPR-like"/>
    <property type="match status" value="1"/>
</dbReference>
<dbReference type="CDD" id="cd08977">
    <property type="entry name" value="SusD"/>
    <property type="match status" value="1"/>
</dbReference>
<organism evidence="8 9">
    <name type="scientific">Chitinophaga niastensis</name>
    <dbReference type="NCBI Taxonomy" id="536980"/>
    <lineage>
        <taxon>Bacteria</taxon>
        <taxon>Pseudomonadati</taxon>
        <taxon>Bacteroidota</taxon>
        <taxon>Chitinophagia</taxon>
        <taxon>Chitinophagales</taxon>
        <taxon>Chitinophagaceae</taxon>
        <taxon>Chitinophaga</taxon>
    </lineage>
</organism>
<proteinExistence type="inferred from homology"/>
<comment type="similarity">
    <text evidence="2">Belongs to the SusD family.</text>
</comment>
<evidence type="ECO:0000256" key="3">
    <source>
        <dbReference type="ARBA" id="ARBA00022729"/>
    </source>
</evidence>
<reference evidence="8 9" key="1">
    <citation type="submission" date="2018-03" db="EMBL/GenBank/DDBJ databases">
        <title>Genomic Encyclopedia of Archaeal and Bacterial Type Strains, Phase II (KMG-II): from individual species to whole genera.</title>
        <authorList>
            <person name="Goeker M."/>
        </authorList>
    </citation>
    <scope>NUCLEOTIDE SEQUENCE [LARGE SCALE GENOMIC DNA]</scope>
    <source>
        <strain evidence="8 9">DSM 24859</strain>
    </source>
</reference>
<comment type="subcellular location">
    <subcellularLocation>
        <location evidence="1">Cell outer membrane</location>
    </subcellularLocation>
</comment>
<dbReference type="AlphaFoldDB" id="A0A2P8HGR7"/>
<dbReference type="PROSITE" id="PS51257">
    <property type="entry name" value="PROKAR_LIPOPROTEIN"/>
    <property type="match status" value="1"/>
</dbReference>
<dbReference type="EMBL" id="PYAW01000004">
    <property type="protein sequence ID" value="PSL45418.1"/>
    <property type="molecule type" value="Genomic_DNA"/>
</dbReference>
<evidence type="ECO:0000259" key="7">
    <source>
        <dbReference type="Pfam" id="PF14322"/>
    </source>
</evidence>
<evidence type="ECO:0000313" key="8">
    <source>
        <dbReference type="EMBL" id="PSL45418.1"/>
    </source>
</evidence>
<dbReference type="Gene3D" id="1.25.40.390">
    <property type="match status" value="1"/>
</dbReference>
<keyword evidence="4" id="KW-0472">Membrane</keyword>
<evidence type="ECO:0000256" key="2">
    <source>
        <dbReference type="ARBA" id="ARBA00006275"/>
    </source>
</evidence>
<name>A0A2P8HGR7_CHINA</name>
<evidence type="ECO:0000256" key="1">
    <source>
        <dbReference type="ARBA" id="ARBA00004442"/>
    </source>
</evidence>
<protein>
    <submittedName>
        <fullName evidence="8">Putative outer membrane starch-binding protein</fullName>
    </submittedName>
</protein>
<accession>A0A2P8HGR7</accession>
<evidence type="ECO:0000313" key="9">
    <source>
        <dbReference type="Proteomes" id="UP000240971"/>
    </source>
</evidence>
<evidence type="ECO:0000256" key="4">
    <source>
        <dbReference type="ARBA" id="ARBA00023136"/>
    </source>
</evidence>
<comment type="caution">
    <text evidence="8">The sequence shown here is derived from an EMBL/GenBank/DDBJ whole genome shotgun (WGS) entry which is preliminary data.</text>
</comment>
<evidence type="ECO:0000259" key="6">
    <source>
        <dbReference type="Pfam" id="PF07980"/>
    </source>
</evidence>
<keyword evidence="9" id="KW-1185">Reference proteome</keyword>
<evidence type="ECO:0000256" key="5">
    <source>
        <dbReference type="ARBA" id="ARBA00023237"/>
    </source>
</evidence>
<feature type="domain" description="SusD-like N-terminal" evidence="7">
    <location>
        <begin position="38"/>
        <end position="240"/>
    </location>
</feature>
<dbReference type="Pfam" id="PF07980">
    <property type="entry name" value="SusD_RagB"/>
    <property type="match status" value="1"/>
</dbReference>